<name>A0AAN4ESG4_CITFR</name>
<dbReference type="EMBL" id="ABLGCN030000001">
    <property type="protein sequence ID" value="EMM7456180.1"/>
    <property type="molecule type" value="Genomic_DNA"/>
</dbReference>
<dbReference type="AlphaFoldDB" id="A0AAN4ESG4"/>
<reference evidence="1" key="1">
    <citation type="submission" date="2024-02" db="EMBL/GenBank/DDBJ databases">
        <authorList>
            <consortium name="Clinical and Environmental Microbiology Branch: Whole genome sequencing antimicrobial resistance pathogens in the healthcare setting"/>
        </authorList>
    </citation>
    <scope>NUCLEOTIDE SEQUENCE</scope>
    <source>
        <strain evidence="1">Whole organism</strain>
    </source>
</reference>
<protein>
    <submittedName>
        <fullName evidence="1">Uncharacterized protein</fullName>
    </submittedName>
</protein>
<sequence length="359" mass="41041">MIIGRNSEGYVTLTGTKHGDLTLLSYDIMPNNYHDMCEMEKDNRIKVRLDNVISDKIPEPFRVELDITNDSSHDSFLVVSGGWLPCTFLKRRTILLTDRNVISRIQSRYHLNKKKKNENLDYFDSMFLTPTEMLLDVSPYVLEGNERKIPSSAQIINHLEEVTKLLKKALPEVSIAEYPPRENYYIALAECHRDIHKKRIDFFLSVASCLNRNFTNDSRKECIPEIFEAADAIGLPRSDIAVILAFLRINMVGIKTPPNRVIKDSQNYTLEDAYNAACDLMAIDILMSLQKFHNDKNTNFNIAFVTQDKNLAKVAALFCNSEFVKTDGETITQSCSFPLDIFADDEQANDMIKSYLSNN</sequence>
<accession>A0AAN4ESG4</accession>
<comment type="caution">
    <text evidence="1">The sequence shown here is derived from an EMBL/GenBank/DDBJ whole genome shotgun (WGS) entry which is preliminary data.</text>
</comment>
<evidence type="ECO:0000313" key="2">
    <source>
        <dbReference type="Proteomes" id="UP001169574"/>
    </source>
</evidence>
<dbReference type="RefSeq" id="WP_048997896.1">
    <property type="nucleotide sequence ID" value="NZ_JAYWJI010000011.1"/>
</dbReference>
<gene>
    <name evidence="1" type="ORF">P7U51_000632</name>
</gene>
<evidence type="ECO:0000313" key="1">
    <source>
        <dbReference type="EMBL" id="EMM7456180.1"/>
    </source>
</evidence>
<dbReference type="Proteomes" id="UP001169574">
    <property type="component" value="Unassembled WGS sequence"/>
</dbReference>
<organism evidence="1 2">
    <name type="scientific">Citrobacter freundii</name>
    <dbReference type="NCBI Taxonomy" id="546"/>
    <lineage>
        <taxon>Bacteria</taxon>
        <taxon>Pseudomonadati</taxon>
        <taxon>Pseudomonadota</taxon>
        <taxon>Gammaproteobacteria</taxon>
        <taxon>Enterobacterales</taxon>
        <taxon>Enterobacteriaceae</taxon>
        <taxon>Citrobacter</taxon>
        <taxon>Citrobacter freundii complex</taxon>
    </lineage>
</organism>
<proteinExistence type="predicted"/>